<dbReference type="GO" id="GO:0009791">
    <property type="term" value="P:post-embryonic development"/>
    <property type="evidence" value="ECO:0007669"/>
    <property type="project" value="UniProtKB-ARBA"/>
</dbReference>
<dbReference type="InterPro" id="IPR003441">
    <property type="entry name" value="NAC-dom"/>
</dbReference>
<dbReference type="GO" id="GO:0005634">
    <property type="term" value="C:nucleus"/>
    <property type="evidence" value="ECO:0007669"/>
    <property type="project" value="UniProtKB-SubCell"/>
</dbReference>
<reference evidence="8 9" key="1">
    <citation type="journal article" date="2019" name="Sci. Rep.">
        <title>A high-quality genome of Eragrostis curvula grass provides insights into Poaceae evolution and supports new strategies to enhance forage quality.</title>
        <authorList>
            <person name="Carballo J."/>
            <person name="Santos B.A.C.M."/>
            <person name="Zappacosta D."/>
            <person name="Garbus I."/>
            <person name="Selva J.P."/>
            <person name="Gallo C.A."/>
            <person name="Diaz A."/>
            <person name="Albertini E."/>
            <person name="Caccamo M."/>
            <person name="Echenique V."/>
        </authorList>
    </citation>
    <scope>NUCLEOTIDE SEQUENCE [LARGE SCALE GENOMIC DNA]</scope>
    <source>
        <strain evidence="9">cv. Victoria</strain>
        <tissue evidence="8">Leaf</tissue>
    </source>
</reference>
<comment type="caution">
    <text evidence="8">The sequence shown here is derived from an EMBL/GenBank/DDBJ whole genome shotgun (WGS) entry which is preliminary data.</text>
</comment>
<dbReference type="InterPro" id="IPR036093">
    <property type="entry name" value="NAC_dom_sf"/>
</dbReference>
<keyword evidence="3" id="KW-0238">DNA-binding</keyword>
<dbReference type="OrthoDB" id="1921961at2759"/>
<gene>
    <name evidence="8" type="ORF">EJB05_29796</name>
</gene>
<dbReference type="Gene3D" id="2.170.150.80">
    <property type="entry name" value="NAC domain"/>
    <property type="match status" value="1"/>
</dbReference>
<evidence type="ECO:0000256" key="6">
    <source>
        <dbReference type="SAM" id="MobiDB-lite"/>
    </source>
</evidence>
<evidence type="ECO:0000256" key="4">
    <source>
        <dbReference type="ARBA" id="ARBA00023163"/>
    </source>
</evidence>
<evidence type="ECO:0000313" key="9">
    <source>
        <dbReference type="Proteomes" id="UP000324897"/>
    </source>
</evidence>
<dbReference type="Pfam" id="PF02365">
    <property type="entry name" value="NAM"/>
    <property type="match status" value="1"/>
</dbReference>
<feature type="region of interest" description="Disordered" evidence="6">
    <location>
        <begin position="171"/>
        <end position="207"/>
    </location>
</feature>
<dbReference type="GO" id="GO:0048608">
    <property type="term" value="P:reproductive structure development"/>
    <property type="evidence" value="ECO:0007669"/>
    <property type="project" value="UniProtKB-ARBA"/>
</dbReference>
<sequence length="366" mass="40630">MTTSSRMPSLPAGFRFHPTDEELIVHYLMNQAASVPCPVPIIAEVNIYQCNPWDLPPKALFGENEWYFFSPRDRKYPNGARPNRAAGSGYWKATGTDKAIMSTPTSENIGVKKALVFYTGKPPKGVKTDWIMHEYRLTVGNRTTKRKGSSSMRLDDWVLCKIYKKSNNFQFSDQEQEGSTVEEDSSLNNNNNMNGVASPKSEAAHATDGDQFRPLSMTKSCSLTDFFSTLDYSTLSELLLDVPAGPEPQQSPLIYTTPASHSLNNVNNSINMPQVDALCSDYGASYNGLKRKRIMTGDGASSFDDGSSFMKKLHLPSDSRSGNFSSTSSYCNQQLAEAGSNFQYSSLPSHPFLNQQLLLNNHMEML</sequence>
<dbReference type="FunFam" id="2.170.150.80:FF:000005">
    <property type="entry name" value="NAC transcription factor 56"/>
    <property type="match status" value="1"/>
</dbReference>
<dbReference type="PANTHER" id="PTHR31719:SF208">
    <property type="entry name" value="OS11G0126900 PROTEIN"/>
    <property type="match status" value="1"/>
</dbReference>
<evidence type="ECO:0000256" key="1">
    <source>
        <dbReference type="ARBA" id="ARBA00004123"/>
    </source>
</evidence>
<protein>
    <recommendedName>
        <fullName evidence="7">NAC domain-containing protein</fullName>
    </recommendedName>
</protein>
<keyword evidence="4" id="KW-0804">Transcription</keyword>
<keyword evidence="5" id="KW-0539">Nucleus</keyword>
<dbReference type="Proteomes" id="UP000324897">
    <property type="component" value="Chromosome 2"/>
</dbReference>
<dbReference type="SUPFAM" id="SSF101941">
    <property type="entry name" value="NAC domain"/>
    <property type="match status" value="1"/>
</dbReference>
<dbReference type="Gramene" id="TVU27201">
    <property type="protein sequence ID" value="TVU27201"/>
    <property type="gene ID" value="EJB05_29796"/>
</dbReference>
<feature type="domain" description="NAC" evidence="7">
    <location>
        <begin position="10"/>
        <end position="165"/>
    </location>
</feature>
<proteinExistence type="predicted"/>
<evidence type="ECO:0000256" key="2">
    <source>
        <dbReference type="ARBA" id="ARBA00023015"/>
    </source>
</evidence>
<name>A0A5J9UV63_9POAL</name>
<dbReference type="PANTHER" id="PTHR31719">
    <property type="entry name" value="NAC TRANSCRIPTION FACTOR 56"/>
    <property type="match status" value="1"/>
</dbReference>
<evidence type="ECO:0000259" key="7">
    <source>
        <dbReference type="PROSITE" id="PS51005"/>
    </source>
</evidence>
<dbReference type="PROSITE" id="PS51005">
    <property type="entry name" value="NAC"/>
    <property type="match status" value="1"/>
</dbReference>
<dbReference type="EMBL" id="RWGY01000013">
    <property type="protein sequence ID" value="TVU27201.1"/>
    <property type="molecule type" value="Genomic_DNA"/>
</dbReference>
<evidence type="ECO:0000313" key="8">
    <source>
        <dbReference type="EMBL" id="TVU27201.1"/>
    </source>
</evidence>
<evidence type="ECO:0000256" key="5">
    <source>
        <dbReference type="ARBA" id="ARBA00023242"/>
    </source>
</evidence>
<keyword evidence="9" id="KW-1185">Reference proteome</keyword>
<dbReference type="GO" id="GO:0006355">
    <property type="term" value="P:regulation of DNA-templated transcription"/>
    <property type="evidence" value="ECO:0007669"/>
    <property type="project" value="InterPro"/>
</dbReference>
<organism evidence="8 9">
    <name type="scientific">Eragrostis curvula</name>
    <name type="common">weeping love grass</name>
    <dbReference type="NCBI Taxonomy" id="38414"/>
    <lineage>
        <taxon>Eukaryota</taxon>
        <taxon>Viridiplantae</taxon>
        <taxon>Streptophyta</taxon>
        <taxon>Embryophyta</taxon>
        <taxon>Tracheophyta</taxon>
        <taxon>Spermatophyta</taxon>
        <taxon>Magnoliopsida</taxon>
        <taxon>Liliopsida</taxon>
        <taxon>Poales</taxon>
        <taxon>Poaceae</taxon>
        <taxon>PACMAD clade</taxon>
        <taxon>Chloridoideae</taxon>
        <taxon>Eragrostideae</taxon>
        <taxon>Eragrostidinae</taxon>
        <taxon>Eragrostis</taxon>
    </lineage>
</organism>
<dbReference type="GO" id="GO:0003677">
    <property type="term" value="F:DNA binding"/>
    <property type="evidence" value="ECO:0007669"/>
    <property type="project" value="UniProtKB-KW"/>
</dbReference>
<comment type="subcellular location">
    <subcellularLocation>
        <location evidence="1">Nucleus</location>
    </subcellularLocation>
</comment>
<dbReference type="AlphaFoldDB" id="A0A5J9UV63"/>
<keyword evidence="2" id="KW-0805">Transcription regulation</keyword>
<evidence type="ECO:0000256" key="3">
    <source>
        <dbReference type="ARBA" id="ARBA00023125"/>
    </source>
</evidence>
<feature type="compositionally biased region" description="Acidic residues" evidence="6">
    <location>
        <begin position="174"/>
        <end position="185"/>
    </location>
</feature>
<accession>A0A5J9UV63</accession>